<dbReference type="AlphaFoldDB" id="A0AAN1Y3V6"/>
<dbReference type="Proteomes" id="UP001058353">
    <property type="component" value="Chromosome"/>
</dbReference>
<dbReference type="EMBL" id="AP026407">
    <property type="protein sequence ID" value="BDO12898.1"/>
    <property type="molecule type" value="Genomic_DNA"/>
</dbReference>
<protein>
    <recommendedName>
        <fullName evidence="4">WG repeat-containing protein</fullName>
    </recommendedName>
</protein>
<proteinExistence type="predicted"/>
<gene>
    <name evidence="2" type="ORF">KAM644c_19640</name>
</gene>
<keyword evidence="1" id="KW-0732">Signal</keyword>
<evidence type="ECO:0000256" key="1">
    <source>
        <dbReference type="SAM" id="SignalP"/>
    </source>
</evidence>
<accession>A0AAN1Y3V6</accession>
<name>A0AAN1Y3V6_9ENTR</name>
<evidence type="ECO:0008006" key="4">
    <source>
        <dbReference type="Google" id="ProtNLM"/>
    </source>
</evidence>
<feature type="chain" id="PRO_5042907902" description="WG repeat-containing protein" evidence="1">
    <location>
        <begin position="22"/>
        <end position="286"/>
    </location>
</feature>
<evidence type="ECO:0000313" key="2">
    <source>
        <dbReference type="EMBL" id="BDO12898.1"/>
    </source>
</evidence>
<feature type="signal peptide" evidence="1">
    <location>
        <begin position="1"/>
        <end position="21"/>
    </location>
</feature>
<organism evidence="2 3">
    <name type="scientific">Klebsiella quasipneumoniae subsp. quasipneumoniae</name>
    <dbReference type="NCBI Taxonomy" id="1667327"/>
    <lineage>
        <taxon>Bacteria</taxon>
        <taxon>Pseudomonadati</taxon>
        <taxon>Pseudomonadota</taxon>
        <taxon>Gammaproteobacteria</taxon>
        <taxon>Enterobacterales</taxon>
        <taxon>Enterobacteriaceae</taxon>
        <taxon>Klebsiella/Raoultella group</taxon>
        <taxon>Klebsiella</taxon>
        <taxon>Klebsiella pneumoniae complex</taxon>
    </lineage>
</organism>
<reference evidence="2" key="1">
    <citation type="submission" date="2022-07" db="EMBL/GenBank/DDBJ databases">
        <title>Complete genome sequence of carbapenem-resistant Klebsiella spp. in Japan.</title>
        <authorList>
            <person name="Maehana S."/>
            <person name="Suzuki M."/>
            <person name="Kitasato H."/>
        </authorList>
    </citation>
    <scope>NUCLEOTIDE SEQUENCE</scope>
    <source>
        <strain evidence="2">KAM644</strain>
    </source>
</reference>
<evidence type="ECO:0000313" key="3">
    <source>
        <dbReference type="Proteomes" id="UP001058353"/>
    </source>
</evidence>
<sequence length="286" mass="32843">MTKLIKFLIFCYIIISPLTQAETISSGRVDDQSWQTRQEAFDREQHENYIEFKVKQNNLPDNQRSKLLTTNEYWLVNKKQDLWIGIFDGKYVKIPAGTYVNIPGETLFPESIIRIKRGGKISQFLLLNSNGKYPSVCVNRRDGILFDAQDYMVFYTGCARGDKLYSKKLGIFYNILFYSKTFDTILQLDEFPDSALQGDSISVFKKSVEKVRDYYIDYSIESAFKFTGSDQVIVVDKKTGKPQEKVPEIDDNGSPVMKNGKPVMIDDPDGFQPVILKRLPEVTVVD</sequence>
<dbReference type="RefSeq" id="WP_244612072.1">
    <property type="nucleotide sequence ID" value="NZ_CAAHGA010000098.1"/>
</dbReference>